<keyword evidence="5" id="KW-1185">Reference proteome</keyword>
<keyword evidence="1" id="KW-0597">Phosphoprotein</keyword>
<dbReference type="RefSeq" id="WP_007635628.1">
    <property type="nucleotide sequence ID" value="NC_020514.1"/>
</dbReference>
<dbReference type="SUPFAM" id="SSF52172">
    <property type="entry name" value="CheY-like"/>
    <property type="match status" value="1"/>
</dbReference>
<dbReference type="EMBL" id="CP003837">
    <property type="protein sequence ID" value="AGH45020.1"/>
    <property type="molecule type" value="Genomic_DNA"/>
</dbReference>
<dbReference type="PANTHER" id="PTHR44591:SF25">
    <property type="entry name" value="CHEMOTAXIS TWO-COMPONENT RESPONSE REGULATOR"/>
    <property type="match status" value="1"/>
</dbReference>
<comment type="caution">
    <text evidence="2">Lacks conserved residue(s) required for the propagation of feature annotation.</text>
</comment>
<proteinExistence type="predicted"/>
<dbReference type="InterPro" id="IPR011006">
    <property type="entry name" value="CheY-like_superfamily"/>
</dbReference>
<evidence type="ECO:0000259" key="3">
    <source>
        <dbReference type="PROSITE" id="PS50110"/>
    </source>
</evidence>
<dbReference type="PATRIC" id="fig|1129794.4.peg.2895"/>
<dbReference type="HOGENOM" id="CLU_000445_69_8_6"/>
<dbReference type="GO" id="GO:0000160">
    <property type="term" value="P:phosphorelay signal transduction system"/>
    <property type="evidence" value="ECO:0007669"/>
    <property type="project" value="InterPro"/>
</dbReference>
<sequence>MVLNIKTLEKQIVYIVDGDHNLQRSLTKLFKLNNLVAEVFDSAEDFLKAKLRSRAACLIIEVNLPNMDGITLLEHINNLGVRLPTIVLSSGSDLSEAVRAMQAETMDFIEKPFIADTLIKKVLDVINQA</sequence>
<reference evidence="4 5" key="1">
    <citation type="journal article" date="2013" name="Genome Announc.">
        <title>Complete Genome Sequence of Glaciecola psychrophila Strain 170T.</title>
        <authorList>
            <person name="Yin J."/>
            <person name="Chen J."/>
            <person name="Liu G."/>
            <person name="Yu Y."/>
            <person name="Song L."/>
            <person name="Wang X."/>
            <person name="Qu X."/>
        </authorList>
    </citation>
    <scope>NUCLEOTIDE SEQUENCE [LARGE SCALE GENOMIC DNA]</scope>
    <source>
        <strain evidence="4 5">170</strain>
    </source>
</reference>
<dbReference type="InterPro" id="IPR050595">
    <property type="entry name" value="Bact_response_regulator"/>
</dbReference>
<dbReference type="STRING" id="1129794.C427_2911"/>
<dbReference type="InterPro" id="IPR001789">
    <property type="entry name" value="Sig_transdc_resp-reg_receiver"/>
</dbReference>
<dbReference type="Proteomes" id="UP000011864">
    <property type="component" value="Chromosome"/>
</dbReference>
<evidence type="ECO:0000256" key="2">
    <source>
        <dbReference type="PROSITE-ProRule" id="PRU00169"/>
    </source>
</evidence>
<dbReference type="SMART" id="SM00448">
    <property type="entry name" value="REC"/>
    <property type="match status" value="1"/>
</dbReference>
<dbReference type="KEGG" id="gps:C427_2911"/>
<dbReference type="OrthoDB" id="7062251at2"/>
<name>K6ZK76_9ALTE</name>
<dbReference type="PROSITE" id="PS50110">
    <property type="entry name" value="RESPONSE_REGULATORY"/>
    <property type="match status" value="1"/>
</dbReference>
<evidence type="ECO:0000313" key="4">
    <source>
        <dbReference type="EMBL" id="AGH45020.1"/>
    </source>
</evidence>
<dbReference type="Gene3D" id="3.40.50.2300">
    <property type="match status" value="1"/>
</dbReference>
<evidence type="ECO:0000313" key="5">
    <source>
        <dbReference type="Proteomes" id="UP000011864"/>
    </source>
</evidence>
<dbReference type="eggNOG" id="COG4566">
    <property type="taxonomic scope" value="Bacteria"/>
</dbReference>
<dbReference type="Pfam" id="PF00072">
    <property type="entry name" value="Response_reg"/>
    <property type="match status" value="1"/>
</dbReference>
<accession>K6ZK76</accession>
<organism evidence="4 5">
    <name type="scientific">Paraglaciecola psychrophila 170</name>
    <dbReference type="NCBI Taxonomy" id="1129794"/>
    <lineage>
        <taxon>Bacteria</taxon>
        <taxon>Pseudomonadati</taxon>
        <taxon>Pseudomonadota</taxon>
        <taxon>Gammaproteobacteria</taxon>
        <taxon>Alteromonadales</taxon>
        <taxon>Alteromonadaceae</taxon>
        <taxon>Paraglaciecola</taxon>
    </lineage>
</organism>
<evidence type="ECO:0000256" key="1">
    <source>
        <dbReference type="ARBA" id="ARBA00022553"/>
    </source>
</evidence>
<dbReference type="PANTHER" id="PTHR44591">
    <property type="entry name" value="STRESS RESPONSE REGULATOR PROTEIN 1"/>
    <property type="match status" value="1"/>
</dbReference>
<feature type="domain" description="Response regulatory" evidence="3">
    <location>
        <begin position="12"/>
        <end position="126"/>
    </location>
</feature>
<protein>
    <recommendedName>
        <fullName evidence="3">Response regulatory domain-containing protein</fullName>
    </recommendedName>
</protein>
<dbReference type="AlphaFoldDB" id="K6ZK76"/>
<gene>
    <name evidence="4" type="ORF">C427_2911</name>
</gene>